<reference evidence="3 4" key="1">
    <citation type="journal article" date="2017" name="Int. J. Syst. Evol. Microbiol.">
        <title>Gemmobacter straminiformis sp. nov., isolated from an artificial fountain.</title>
        <authorList>
            <person name="Kang J.Y."/>
            <person name="Kim M.J."/>
            <person name="Chun J."/>
            <person name="Son K.P."/>
            <person name="Jahng K.Y."/>
        </authorList>
    </citation>
    <scope>NUCLEOTIDE SEQUENCE [LARGE SCALE GENOMIC DNA]</scope>
    <source>
        <strain evidence="3 4">CAM-8</strain>
    </source>
</reference>
<dbReference type="InterPro" id="IPR023210">
    <property type="entry name" value="NADP_OxRdtase_dom"/>
</dbReference>
<dbReference type="GO" id="GO:0005829">
    <property type="term" value="C:cytosol"/>
    <property type="evidence" value="ECO:0007669"/>
    <property type="project" value="UniProtKB-ARBA"/>
</dbReference>
<dbReference type="AlphaFoldDB" id="A0A842IAC4"/>
<dbReference type="InterPro" id="IPR050523">
    <property type="entry name" value="AKR_Detox_Biosynth"/>
</dbReference>
<dbReference type="Pfam" id="PF00248">
    <property type="entry name" value="Aldo_ket_red"/>
    <property type="match status" value="1"/>
</dbReference>
<protein>
    <submittedName>
        <fullName evidence="3">Aldo/keto reductase</fullName>
    </submittedName>
</protein>
<gene>
    <name evidence="3" type="ORF">H7F16_14920</name>
</gene>
<name>A0A842IAC4_9RHOB</name>
<proteinExistence type="predicted"/>
<evidence type="ECO:0000313" key="4">
    <source>
        <dbReference type="Proteomes" id="UP000555411"/>
    </source>
</evidence>
<feature type="domain" description="NADP-dependent oxidoreductase" evidence="2">
    <location>
        <begin position="15"/>
        <end position="315"/>
    </location>
</feature>
<accession>A0A842IAC4</accession>
<evidence type="ECO:0000259" key="2">
    <source>
        <dbReference type="Pfam" id="PF00248"/>
    </source>
</evidence>
<dbReference type="CDD" id="cd19079">
    <property type="entry name" value="AKR_EcYajO-like"/>
    <property type="match status" value="1"/>
</dbReference>
<dbReference type="Proteomes" id="UP000555411">
    <property type="component" value="Unassembled WGS sequence"/>
</dbReference>
<dbReference type="FunFam" id="3.20.20.100:FF:000004">
    <property type="entry name" value="Oxidoreductase, aldo/keto reductase"/>
    <property type="match status" value="1"/>
</dbReference>
<dbReference type="Gene3D" id="3.20.20.100">
    <property type="entry name" value="NADP-dependent oxidoreductase domain"/>
    <property type="match status" value="1"/>
</dbReference>
<dbReference type="PRINTS" id="PR00069">
    <property type="entry name" value="ALDKETRDTASE"/>
</dbReference>
<comment type="caution">
    <text evidence="3">The sequence shown here is derived from an EMBL/GenBank/DDBJ whole genome shotgun (WGS) entry which is preliminary data.</text>
</comment>
<dbReference type="InterPro" id="IPR020471">
    <property type="entry name" value="AKR"/>
</dbReference>
<organism evidence="3 4">
    <name type="scientific">Paragemmobacter straminiformis</name>
    <dbReference type="NCBI Taxonomy" id="2045119"/>
    <lineage>
        <taxon>Bacteria</taxon>
        <taxon>Pseudomonadati</taxon>
        <taxon>Pseudomonadota</taxon>
        <taxon>Alphaproteobacteria</taxon>
        <taxon>Rhodobacterales</taxon>
        <taxon>Paracoccaceae</taxon>
        <taxon>Paragemmobacter</taxon>
    </lineage>
</organism>
<dbReference type="PANTHER" id="PTHR43364">
    <property type="entry name" value="NADH-SPECIFIC METHYLGLYOXAL REDUCTASE-RELATED"/>
    <property type="match status" value="1"/>
</dbReference>
<keyword evidence="4" id="KW-1185">Reference proteome</keyword>
<keyword evidence="1" id="KW-0560">Oxidoreductase</keyword>
<dbReference type="InterPro" id="IPR036812">
    <property type="entry name" value="NAD(P)_OxRdtase_dom_sf"/>
</dbReference>
<evidence type="ECO:0000256" key="1">
    <source>
        <dbReference type="ARBA" id="ARBA00023002"/>
    </source>
</evidence>
<dbReference type="GO" id="GO:0016491">
    <property type="term" value="F:oxidoreductase activity"/>
    <property type="evidence" value="ECO:0007669"/>
    <property type="project" value="UniProtKB-KW"/>
</dbReference>
<sequence>MRMKRLGASGLQVSELCLGCMTYGEPSRGGHRWTLSEAESRPLIRAAVEAGISFLDTANIYSDGSSEEILGDYLWSIARRDEIVLATKVHGVMEAEPHMQGLSRRAIMHNIDASLRRLKTDHVDLYQIHRWDYDTPIAETMEALHDVVKAGKARYLGASSMFAWQFAKAQEVARANGWTPFISMQNQINLIYREEEREMVPLCLDQGVGMIPWSPMARGRLTRPWGTETARGQTDAYMRVLYDRTEAADRAVIEAVQEVAAEVGRPMAQVALAWVRQKAGVTAPIIGVSKPAQLAEALAGLSLELSADQIARLEAPYVPHAVAGHG</sequence>
<dbReference type="SUPFAM" id="SSF51430">
    <property type="entry name" value="NAD(P)-linked oxidoreductase"/>
    <property type="match status" value="1"/>
</dbReference>
<dbReference type="EMBL" id="JACLQD010000004">
    <property type="protein sequence ID" value="MBC2836810.1"/>
    <property type="molecule type" value="Genomic_DNA"/>
</dbReference>
<evidence type="ECO:0000313" key="3">
    <source>
        <dbReference type="EMBL" id="MBC2836810.1"/>
    </source>
</evidence>
<dbReference type="PANTHER" id="PTHR43364:SF4">
    <property type="entry name" value="NAD(P)-LINKED OXIDOREDUCTASE SUPERFAMILY PROTEIN"/>
    <property type="match status" value="1"/>
</dbReference>